<dbReference type="InterPro" id="IPR016024">
    <property type="entry name" value="ARM-type_fold"/>
</dbReference>
<feature type="binding site" evidence="9">
    <location>
        <position position="223"/>
    </location>
    <ligand>
        <name>[4Fe-4S] cluster</name>
        <dbReference type="ChEBI" id="CHEBI:49883"/>
        <label>2</label>
    </ligand>
</feature>
<dbReference type="GO" id="GO:0051539">
    <property type="term" value="F:4 iron, 4 sulfur cluster binding"/>
    <property type="evidence" value="ECO:0007669"/>
    <property type="project" value="UniProtKB-KW"/>
</dbReference>
<evidence type="ECO:0000256" key="5">
    <source>
        <dbReference type="ARBA" id="ARBA00022785"/>
    </source>
</evidence>
<name>A0A7X3LX18_9HYPH</name>
<feature type="binding site" evidence="9">
    <location>
        <position position="62"/>
    </location>
    <ligand>
        <name>cob(II)alamin</name>
        <dbReference type="ChEBI" id="CHEBI:16304"/>
    </ligand>
</feature>
<feature type="binding site" evidence="9">
    <location>
        <position position="257"/>
    </location>
    <ligand>
        <name>[4Fe-4S] cluster</name>
        <dbReference type="ChEBI" id="CHEBI:49883"/>
        <label>1</label>
    </ligand>
</feature>
<dbReference type="UniPathway" id="UPA00392"/>
<dbReference type="GO" id="GO:0005737">
    <property type="term" value="C:cytoplasm"/>
    <property type="evidence" value="ECO:0007669"/>
    <property type="project" value="UniProtKB-SubCell"/>
</dbReference>
<comment type="catalytic activity">
    <reaction evidence="9">
        <text>epoxyqueuosine(34) in tRNA + AH2 = queuosine(34) in tRNA + A + H2O</text>
        <dbReference type="Rhea" id="RHEA:32159"/>
        <dbReference type="Rhea" id="RHEA-COMP:18571"/>
        <dbReference type="Rhea" id="RHEA-COMP:18582"/>
        <dbReference type="ChEBI" id="CHEBI:13193"/>
        <dbReference type="ChEBI" id="CHEBI:15377"/>
        <dbReference type="ChEBI" id="CHEBI:17499"/>
        <dbReference type="ChEBI" id="CHEBI:194431"/>
        <dbReference type="ChEBI" id="CHEBI:194443"/>
        <dbReference type="EC" id="1.17.99.6"/>
    </reaction>
</comment>
<feature type="binding site" evidence="9">
    <location>
        <position position="203"/>
    </location>
    <ligand>
        <name>[4Fe-4S] cluster</name>
        <dbReference type="ChEBI" id="CHEBI:49883"/>
        <label>1</label>
    </ligand>
</feature>
<keyword evidence="9" id="KW-0846">Cobalamin</keyword>
<dbReference type="GO" id="GO:0008616">
    <property type="term" value="P:tRNA queuosine(34) biosynthetic process"/>
    <property type="evidence" value="ECO:0007669"/>
    <property type="project" value="UniProtKB-UniRule"/>
</dbReference>
<comment type="subunit">
    <text evidence="9">Monomer.</text>
</comment>
<dbReference type="SUPFAM" id="SSF46548">
    <property type="entry name" value="alpha-helical ferredoxin"/>
    <property type="match status" value="1"/>
</dbReference>
<keyword evidence="4 9" id="KW-0479">Metal-binding</keyword>
<dbReference type="NCBIfam" id="TIGR00276">
    <property type="entry name" value="tRNA epoxyqueuosine(34) reductase QueG"/>
    <property type="match status" value="1"/>
</dbReference>
<keyword evidence="1 9" id="KW-0004">4Fe-4S</keyword>
<feature type="domain" description="4Fe-4S ferredoxin-type" evidence="10">
    <location>
        <begin position="188"/>
        <end position="217"/>
    </location>
</feature>
<feature type="binding site" evidence="9">
    <location>
        <position position="200"/>
    </location>
    <ligand>
        <name>[4Fe-4S] cluster</name>
        <dbReference type="ChEBI" id="CHEBI:49883"/>
        <label>1</label>
    </ligand>
</feature>
<feature type="binding site" evidence="9">
    <location>
        <position position="143"/>
    </location>
    <ligand>
        <name>cob(II)alamin</name>
        <dbReference type="ChEBI" id="CHEBI:16304"/>
    </ligand>
</feature>
<keyword evidence="9" id="KW-0170">Cobalt</keyword>
<dbReference type="PROSITE" id="PS00198">
    <property type="entry name" value="4FE4S_FER_1"/>
    <property type="match status" value="1"/>
</dbReference>
<comment type="cofactor">
    <cofactor evidence="9">
        <name>[4Fe-4S] cluster</name>
        <dbReference type="ChEBI" id="CHEBI:49883"/>
    </cofactor>
    <text evidence="9">Binds 2 [4Fe-4S] clusters per monomer.</text>
</comment>
<dbReference type="PROSITE" id="PS51379">
    <property type="entry name" value="4FE4S_FER_2"/>
    <property type="match status" value="1"/>
</dbReference>
<feature type="binding site" evidence="9">
    <location>
        <position position="197"/>
    </location>
    <ligand>
        <name>[4Fe-4S] cluster</name>
        <dbReference type="ChEBI" id="CHEBI:49883"/>
        <label>1</label>
    </ligand>
</feature>
<accession>A0A7X3LX18</accession>
<dbReference type="EMBL" id="WUMV01000008">
    <property type="protein sequence ID" value="MXN66699.1"/>
    <property type="molecule type" value="Genomic_DNA"/>
</dbReference>
<dbReference type="HAMAP" id="MF_00916">
    <property type="entry name" value="QueG"/>
    <property type="match status" value="1"/>
</dbReference>
<dbReference type="InterPro" id="IPR017900">
    <property type="entry name" value="4Fe4S_Fe_S_CS"/>
</dbReference>
<dbReference type="PANTHER" id="PTHR30002">
    <property type="entry name" value="EPOXYQUEUOSINE REDUCTASE"/>
    <property type="match status" value="1"/>
</dbReference>
<keyword evidence="7 9" id="KW-0408">Iron</keyword>
<feature type="binding site" evidence="9">
    <location>
        <position position="178"/>
    </location>
    <ligand>
        <name>cob(II)alamin</name>
        <dbReference type="ChEBI" id="CHEBI:16304"/>
    </ligand>
</feature>
<dbReference type="EC" id="1.17.99.6" evidence="9"/>
<dbReference type="Gene3D" id="1.25.10.10">
    <property type="entry name" value="Leucine-rich Repeat Variant"/>
    <property type="match status" value="1"/>
</dbReference>
<dbReference type="Proteomes" id="UP000433101">
    <property type="component" value="Unassembled WGS sequence"/>
</dbReference>
<dbReference type="Pfam" id="PF13646">
    <property type="entry name" value="HEAT_2"/>
    <property type="match status" value="1"/>
</dbReference>
<comment type="caution">
    <text evidence="9">Lacks conserved residue(s) required for the propagation of feature annotation.</text>
</comment>
<keyword evidence="5 9" id="KW-0671">Queuosine biosynthesis</keyword>
<dbReference type="GO" id="GO:0031419">
    <property type="term" value="F:cobalamin binding"/>
    <property type="evidence" value="ECO:0007669"/>
    <property type="project" value="UniProtKB-KW"/>
</dbReference>
<feature type="binding site" evidence="9">
    <location>
        <position position="207"/>
    </location>
    <ligand>
        <name>[4Fe-4S] cluster</name>
        <dbReference type="ChEBI" id="CHEBI:49883"/>
        <label>2</label>
    </ligand>
</feature>
<proteinExistence type="inferred from homology"/>
<evidence type="ECO:0000256" key="3">
    <source>
        <dbReference type="ARBA" id="ARBA00022694"/>
    </source>
</evidence>
<evidence type="ECO:0000256" key="2">
    <source>
        <dbReference type="ARBA" id="ARBA00022490"/>
    </source>
</evidence>
<dbReference type="Pfam" id="PF08331">
    <property type="entry name" value="QueG_DUF1730"/>
    <property type="match status" value="1"/>
</dbReference>
<comment type="pathway">
    <text evidence="9">tRNA modification; tRNA-queuosine biosynthesis.</text>
</comment>
<dbReference type="GO" id="GO:0046872">
    <property type="term" value="F:metal ion binding"/>
    <property type="evidence" value="ECO:0007669"/>
    <property type="project" value="UniProtKB-KW"/>
</dbReference>
<dbReference type="InterPro" id="IPR017896">
    <property type="entry name" value="4Fe4S_Fe-S-bd"/>
</dbReference>
<feature type="binding site" evidence="9">
    <location>
        <position position="225"/>
    </location>
    <ligand>
        <name>cob(II)alamin</name>
        <dbReference type="ChEBI" id="CHEBI:16304"/>
    </ligand>
</feature>
<evidence type="ECO:0000313" key="12">
    <source>
        <dbReference type="Proteomes" id="UP000433101"/>
    </source>
</evidence>
<comment type="cofactor">
    <cofactor evidence="9">
        <name>cob(II)alamin</name>
        <dbReference type="ChEBI" id="CHEBI:16304"/>
    </cofactor>
</comment>
<evidence type="ECO:0000256" key="9">
    <source>
        <dbReference type="HAMAP-Rule" id="MF_00916"/>
    </source>
</evidence>
<feature type="binding site" evidence="9">
    <location>
        <position position="167"/>
    </location>
    <ligand>
        <name>cob(II)alamin</name>
        <dbReference type="ChEBI" id="CHEBI:16304"/>
    </ligand>
</feature>
<dbReference type="PANTHER" id="PTHR30002:SF4">
    <property type="entry name" value="EPOXYQUEUOSINE REDUCTASE"/>
    <property type="match status" value="1"/>
</dbReference>
<comment type="similarity">
    <text evidence="9">Belongs to the QueG family.</text>
</comment>
<dbReference type="AlphaFoldDB" id="A0A7X3LX18"/>
<protein>
    <recommendedName>
        <fullName evidence="9">Epoxyqueuosine reductase</fullName>
        <ecNumber evidence="9">1.17.99.6</ecNumber>
    </recommendedName>
    <alternativeName>
        <fullName evidence="9">Queuosine biosynthesis protein QueG</fullName>
    </alternativeName>
</protein>
<feature type="binding site" evidence="9">
    <location>
        <begin position="250"/>
        <end position="251"/>
    </location>
    <ligand>
        <name>cob(II)alamin</name>
        <dbReference type="ChEBI" id="CHEBI:16304"/>
    </ligand>
</feature>
<dbReference type="RefSeq" id="WP_160777154.1">
    <property type="nucleotide sequence ID" value="NZ_WUMV01000008.1"/>
</dbReference>
<dbReference type="InterPro" id="IPR013542">
    <property type="entry name" value="QueG_DUF1730"/>
</dbReference>
<comment type="function">
    <text evidence="9">Catalyzes the conversion of epoxyqueuosine (oQ) to queuosine (Q), which is a hypermodified base found in the wobble positions of tRNA(Asp), tRNA(Asn), tRNA(His) and tRNA(Tyr).</text>
</comment>
<feature type="binding site" evidence="9">
    <location>
        <position position="253"/>
    </location>
    <ligand>
        <name>[4Fe-4S] cluster</name>
        <dbReference type="ChEBI" id="CHEBI:49883"/>
        <label>2</label>
    </ligand>
</feature>
<gene>
    <name evidence="9 11" type="primary">queG</name>
    <name evidence="11" type="ORF">GR183_17425</name>
</gene>
<dbReference type="FunFam" id="3.30.70.20:FF:000017">
    <property type="entry name" value="Epoxyqueuosine reductase"/>
    <property type="match status" value="1"/>
</dbReference>
<feature type="binding site" evidence="9">
    <location>
        <position position="232"/>
    </location>
    <ligand>
        <name>tRNA</name>
        <dbReference type="ChEBI" id="CHEBI:17843"/>
    </ligand>
</feature>
<evidence type="ECO:0000256" key="8">
    <source>
        <dbReference type="ARBA" id="ARBA00023014"/>
    </source>
</evidence>
<evidence type="ECO:0000313" key="11">
    <source>
        <dbReference type="EMBL" id="MXN66699.1"/>
    </source>
</evidence>
<feature type="binding site" evidence="9">
    <location>
        <position position="250"/>
    </location>
    <ligand>
        <name>[4Fe-4S] cluster</name>
        <dbReference type="ChEBI" id="CHEBI:49883"/>
        <label>2</label>
    </ligand>
</feature>
<dbReference type="Gene3D" id="3.30.70.20">
    <property type="match status" value="1"/>
</dbReference>
<sequence length="383" mass="42217">MTPRAAARLKDALQERARELRFDLCRVAPAGLGPQHGENLRAYVAKGHHGTMAWMEETLARRQHPQAIWPDARSVIVLAISYTPGVAPNAHLSSRDRATISVYARHRDYHDVVKGRLKELAQFLLSRARAAGCEDGEVKVFVDTAPVMEKPLGEQAGVGWQGKHTNLVSRDLGSWFFLAEIFTTLDLPADDAEVDHCGSCRACLDACPTKAFPAPYQLDARRCISYLTIEHKGPVPHEFRKAMGNRIYGCDDCLAACPWNKFAVEAREAKLQARDDLLAPRLADLLKLDDAAFRALFSGSPIKRIGRDRFIRNVLIAAGNSADRSLLPDVERLLHDPAPVVRGAAVWALSQLATPDRFAQLQAAAKPREGDPQVLEEWAAGSV</sequence>
<comment type="subcellular location">
    <subcellularLocation>
        <location evidence="9">Cytoplasm</location>
    </subcellularLocation>
</comment>
<keyword evidence="6 9" id="KW-0560">Oxidoreductase</keyword>
<evidence type="ECO:0000256" key="4">
    <source>
        <dbReference type="ARBA" id="ARBA00022723"/>
    </source>
</evidence>
<keyword evidence="8 9" id="KW-0411">Iron-sulfur</keyword>
<reference evidence="11 12" key="1">
    <citation type="submission" date="2019-12" db="EMBL/GenBank/DDBJ databases">
        <authorList>
            <person name="Li M."/>
        </authorList>
    </citation>
    <scope>NUCLEOTIDE SEQUENCE [LARGE SCALE GENOMIC DNA]</scope>
    <source>
        <strain evidence="11 12">GBMRC 2046</strain>
    </source>
</reference>
<dbReference type="SUPFAM" id="SSF48371">
    <property type="entry name" value="ARM repeat"/>
    <property type="match status" value="1"/>
</dbReference>
<dbReference type="InterPro" id="IPR011989">
    <property type="entry name" value="ARM-like"/>
</dbReference>
<evidence type="ECO:0000256" key="7">
    <source>
        <dbReference type="ARBA" id="ARBA00023004"/>
    </source>
</evidence>
<keyword evidence="3 9" id="KW-0819">tRNA processing</keyword>
<organism evidence="11 12">
    <name type="scientific">Stappia sediminis</name>
    <dbReference type="NCBI Taxonomy" id="2692190"/>
    <lineage>
        <taxon>Bacteria</taxon>
        <taxon>Pseudomonadati</taxon>
        <taxon>Pseudomonadota</taxon>
        <taxon>Alphaproteobacteria</taxon>
        <taxon>Hyphomicrobiales</taxon>
        <taxon>Stappiaceae</taxon>
        <taxon>Stappia</taxon>
    </lineage>
</organism>
<dbReference type="InterPro" id="IPR004453">
    <property type="entry name" value="QueG"/>
</dbReference>
<evidence type="ECO:0000256" key="6">
    <source>
        <dbReference type="ARBA" id="ARBA00023002"/>
    </source>
</evidence>
<keyword evidence="12" id="KW-1185">Reference proteome</keyword>
<feature type="active site" description="Proton donor" evidence="9">
    <location>
        <position position="143"/>
    </location>
</feature>
<dbReference type="GO" id="GO:0052693">
    <property type="term" value="F:epoxyqueuosine reductase activity"/>
    <property type="evidence" value="ECO:0007669"/>
    <property type="project" value="UniProtKB-UniRule"/>
</dbReference>
<comment type="caution">
    <text evidence="11">The sequence shown here is derived from an EMBL/GenBank/DDBJ whole genome shotgun (WGS) entry which is preliminary data.</text>
</comment>
<evidence type="ECO:0000256" key="1">
    <source>
        <dbReference type="ARBA" id="ARBA00022485"/>
    </source>
</evidence>
<evidence type="ECO:0000259" key="10">
    <source>
        <dbReference type="PROSITE" id="PS51379"/>
    </source>
</evidence>
<dbReference type="Pfam" id="PF13484">
    <property type="entry name" value="Fer4_16"/>
    <property type="match status" value="1"/>
</dbReference>
<keyword evidence="2 9" id="KW-0963">Cytoplasm</keyword>